<dbReference type="Proteomes" id="UP000002020">
    <property type="component" value="Chromosome"/>
</dbReference>
<proteinExistence type="predicted"/>
<protein>
    <recommendedName>
        <fullName evidence="4">Protein-export membrane protein SecG</fullName>
    </recommendedName>
</protein>
<name>B3QZU9_PHYMT</name>
<evidence type="ECO:0008006" key="4">
    <source>
        <dbReference type="Google" id="ProtNLM"/>
    </source>
</evidence>
<organism evidence="3">
    <name type="scientific">Phytoplasma mali (strain AT)</name>
    <dbReference type="NCBI Taxonomy" id="482235"/>
    <lineage>
        <taxon>Bacteria</taxon>
        <taxon>Bacillati</taxon>
        <taxon>Mycoplasmatota</taxon>
        <taxon>Mollicutes</taxon>
        <taxon>Acholeplasmatales</taxon>
        <taxon>Acholeplasmataceae</taxon>
        <taxon>Candidatus Phytoplasma</taxon>
        <taxon>16SrX (Apple proliferation group)</taxon>
    </lineage>
</organism>
<dbReference type="KEGG" id="pml:ATP_00299"/>
<keyword evidence="3" id="KW-1185">Reference proteome</keyword>
<sequence>MNLEYLSQCILILFNFLIIFSVILFSDDNNINSYSGSYSEKDKNRKIQGAELFLNRLLFFLITFYFSYIIFLCYLPNTK</sequence>
<keyword evidence="1" id="KW-0812">Transmembrane</keyword>
<dbReference type="AlphaFoldDB" id="B3QZU9"/>
<gene>
    <name evidence="2" type="ordered locus">ATP_00299</name>
</gene>
<evidence type="ECO:0000256" key="1">
    <source>
        <dbReference type="SAM" id="Phobius"/>
    </source>
</evidence>
<evidence type="ECO:0000313" key="3">
    <source>
        <dbReference type="Proteomes" id="UP000002020"/>
    </source>
</evidence>
<dbReference type="HOGENOM" id="CLU_2598398_0_0_14"/>
<keyword evidence="1" id="KW-1133">Transmembrane helix</keyword>
<feature type="transmembrane region" description="Helical" evidence="1">
    <location>
        <begin position="53"/>
        <end position="75"/>
    </location>
</feature>
<keyword evidence="1" id="KW-0472">Membrane</keyword>
<dbReference type="EMBL" id="CU469464">
    <property type="protein sequence ID" value="CAP18486.1"/>
    <property type="molecule type" value="Genomic_DNA"/>
</dbReference>
<feature type="transmembrane region" description="Helical" evidence="1">
    <location>
        <begin position="5"/>
        <end position="25"/>
    </location>
</feature>
<reference evidence="2 3" key="1">
    <citation type="journal article" date="2008" name="BMC Genomics">
        <title>The linear chromosome of the plant-pathogenic mycoplasma 'Candidatus Phytoplasma mali'.</title>
        <authorList>
            <person name="Kube M."/>
            <person name="Schneider B."/>
            <person name="Kuhl H."/>
            <person name="Dandekar T."/>
            <person name="Heitmann K."/>
            <person name="Migdoll A.M."/>
            <person name="Reinhardt R."/>
            <person name="Seemueller E."/>
        </authorList>
    </citation>
    <scope>NUCLEOTIDE SEQUENCE [LARGE SCALE GENOMIC DNA]</scope>
    <source>
        <strain evidence="2 3">AT</strain>
    </source>
</reference>
<accession>B3QZU9</accession>
<evidence type="ECO:0000313" key="2">
    <source>
        <dbReference type="EMBL" id="CAP18486.1"/>
    </source>
</evidence>
<dbReference type="STRING" id="37692.ATP_00299"/>